<sequence length="284" mass="32800">MTNQVGKKFAWVIKNFSSLQSERCYSDPILIGDCKWHLYIHPKGENKGDHLALYLEVDDHQSLPSGWRRYAKFRFSIVNQLSQDLSVQRDSKTQLWFDQKVPGWGFREMIPLTKLHAKDGGFLVNDELLIVAEVDVLEVIGPLDESKEASEHLKKEKQGDDGAESKDFLKKTPSVKESVDVNGFQVHPSQVESVRRIFKEHPDIAVEFRGKNQRLRTTCMNFLLSFMETLRQPIQELSYEDLEEADIALAYLKNASFKVDWLETELDQVKEKKETERAQALVKT</sequence>
<dbReference type="SMART" id="SM00061">
    <property type="entry name" value="MATH"/>
    <property type="match status" value="1"/>
</dbReference>
<protein>
    <recommendedName>
        <fullName evidence="4">MATH domain-containing protein</fullName>
    </recommendedName>
</protein>
<evidence type="ECO:0000313" key="5">
    <source>
        <dbReference type="EMBL" id="VVB06167.1"/>
    </source>
</evidence>
<dbReference type="InterPro" id="IPR008974">
    <property type="entry name" value="TRAF-like"/>
</dbReference>
<evidence type="ECO:0000256" key="1">
    <source>
        <dbReference type="ARBA" id="ARBA00023054"/>
    </source>
</evidence>
<dbReference type="Pfam" id="PF22486">
    <property type="entry name" value="MATH_2"/>
    <property type="match status" value="1"/>
</dbReference>
<name>A0A565BXV3_9BRAS</name>
<dbReference type="PANTHER" id="PTHR46236">
    <property type="entry name" value="TRAF-LIKE SUPERFAMILY PROTEIN"/>
    <property type="match status" value="1"/>
</dbReference>
<evidence type="ECO:0000313" key="6">
    <source>
        <dbReference type="Proteomes" id="UP000489600"/>
    </source>
</evidence>
<dbReference type="Gene3D" id="2.60.210.10">
    <property type="entry name" value="Apoptosis, Tumor Necrosis Factor Receptor Associated Protein 2, Chain A"/>
    <property type="match status" value="1"/>
</dbReference>
<accession>A0A565BXV3</accession>
<reference evidence="5" key="1">
    <citation type="submission" date="2019-07" db="EMBL/GenBank/DDBJ databases">
        <authorList>
            <person name="Dittberner H."/>
        </authorList>
    </citation>
    <scope>NUCLEOTIDE SEQUENCE [LARGE SCALE GENOMIC DNA]</scope>
</reference>
<dbReference type="SUPFAM" id="SSF49599">
    <property type="entry name" value="TRAF domain-like"/>
    <property type="match status" value="1"/>
</dbReference>
<dbReference type="PANTHER" id="PTHR46236:SF33">
    <property type="entry name" value="MEPRIN AND TRAF-LIKE DOMAIN-CONTAINING PROTEIN-RELATED"/>
    <property type="match status" value="1"/>
</dbReference>
<dbReference type="CDD" id="cd00121">
    <property type="entry name" value="MATH"/>
    <property type="match status" value="1"/>
</dbReference>
<keyword evidence="1 2" id="KW-0175">Coiled coil</keyword>
<dbReference type="PROSITE" id="PS50144">
    <property type="entry name" value="MATH"/>
    <property type="match status" value="1"/>
</dbReference>
<evidence type="ECO:0000259" key="4">
    <source>
        <dbReference type="PROSITE" id="PS50144"/>
    </source>
</evidence>
<comment type="caution">
    <text evidence="5">The sequence shown here is derived from an EMBL/GenBank/DDBJ whole genome shotgun (WGS) entry which is preliminary data.</text>
</comment>
<keyword evidence="6" id="KW-1185">Reference proteome</keyword>
<dbReference type="OrthoDB" id="289038at2759"/>
<proteinExistence type="predicted"/>
<dbReference type="AlphaFoldDB" id="A0A565BXV3"/>
<feature type="coiled-coil region" evidence="2">
    <location>
        <begin position="252"/>
        <end position="279"/>
    </location>
</feature>
<organism evidence="5 6">
    <name type="scientific">Arabis nemorensis</name>
    <dbReference type="NCBI Taxonomy" id="586526"/>
    <lineage>
        <taxon>Eukaryota</taxon>
        <taxon>Viridiplantae</taxon>
        <taxon>Streptophyta</taxon>
        <taxon>Embryophyta</taxon>
        <taxon>Tracheophyta</taxon>
        <taxon>Spermatophyta</taxon>
        <taxon>Magnoliopsida</taxon>
        <taxon>eudicotyledons</taxon>
        <taxon>Gunneridae</taxon>
        <taxon>Pentapetalae</taxon>
        <taxon>rosids</taxon>
        <taxon>malvids</taxon>
        <taxon>Brassicales</taxon>
        <taxon>Brassicaceae</taxon>
        <taxon>Arabideae</taxon>
        <taxon>Arabis</taxon>
    </lineage>
</organism>
<feature type="region of interest" description="Disordered" evidence="3">
    <location>
        <begin position="148"/>
        <end position="167"/>
    </location>
</feature>
<dbReference type="InterPro" id="IPR002083">
    <property type="entry name" value="MATH/TRAF_dom"/>
</dbReference>
<dbReference type="Proteomes" id="UP000489600">
    <property type="component" value="Unassembled WGS sequence"/>
</dbReference>
<evidence type="ECO:0000256" key="2">
    <source>
        <dbReference type="SAM" id="Coils"/>
    </source>
</evidence>
<evidence type="ECO:0000256" key="3">
    <source>
        <dbReference type="SAM" id="MobiDB-lite"/>
    </source>
</evidence>
<feature type="domain" description="MATH" evidence="4">
    <location>
        <begin position="6"/>
        <end position="134"/>
    </location>
</feature>
<gene>
    <name evidence="5" type="ORF">ANE_LOCUS16611</name>
</gene>
<dbReference type="InterPro" id="IPR050804">
    <property type="entry name" value="MCC"/>
</dbReference>
<dbReference type="EMBL" id="CABITT030000005">
    <property type="protein sequence ID" value="VVB06167.1"/>
    <property type="molecule type" value="Genomic_DNA"/>
</dbReference>